<accession>S7TB50</accession>
<sequence length="580" mass="62162">MGKKIVIIGAVALGPKAACRARRLDPEADILLLDRDDVISYGGCGIPYYISGDVPDRKALLTTTYHVVRDVEFFKAYKRLTVRTRVEALAIDRKARVVRVRDLNTGAEEDIPYDVLVLATGSTPFMPPVPGTDLSGCHAIATMHHADAVKNAVQNEGAGKAVVVGAGAIGIEMCEALADLWGIETTLVEMAPQVLPQALGSDFARIVQHELEKGGVRVLLSETVTEVLGDADGKVRGVRTKNAGEIECDLVIFAAGSRPNTSLAREAGLALGASGGILVDARMRTSDPKIYAGGDCVEVRHLVSGHTAHLPLGSLANRQGRVIGDNVTGGNARFEGVVGTFIIKAFELAAGRAGLTEIQARAAGFDPVYAILPTTERAHFYPGASMFYLKLIADKKTRRVLGIEAVCANGDAVKARVDAVAALLPHAPSVEDVSNLEVAYAPPFAQAMDVLNATANTLQNILDGRLNAMGVEEFLERFHKGELRVVDTRVARGAKACTEKYPDAWQSFPQECIPDRLDELPMGEDVVLFCNSGVRSYDSQCFLRSRGIDLPHVQGGWVLLKCFEPGFQALDTEDDEHAAS</sequence>
<evidence type="ECO:0000256" key="1">
    <source>
        <dbReference type="ARBA" id="ARBA00001974"/>
    </source>
</evidence>
<dbReference type="Pfam" id="PF07992">
    <property type="entry name" value="Pyr_redox_2"/>
    <property type="match status" value="1"/>
</dbReference>
<keyword evidence="6" id="KW-0676">Redox-active center</keyword>
<dbReference type="SUPFAM" id="SSF51905">
    <property type="entry name" value="FAD/NAD(P)-binding domain"/>
    <property type="match status" value="1"/>
</dbReference>
<comment type="caution">
    <text evidence="8">The sequence shown here is derived from an EMBL/GenBank/DDBJ whole genome shotgun (WGS) entry which is preliminary data.</text>
</comment>
<keyword evidence="3" id="KW-0285">Flavoprotein</keyword>
<dbReference type="InterPro" id="IPR023753">
    <property type="entry name" value="FAD/NAD-binding_dom"/>
</dbReference>
<dbReference type="OrthoDB" id="9769238at2"/>
<evidence type="ECO:0000256" key="6">
    <source>
        <dbReference type="ARBA" id="ARBA00023284"/>
    </source>
</evidence>
<dbReference type="Pfam" id="PF02852">
    <property type="entry name" value="Pyr_redox_dim"/>
    <property type="match status" value="1"/>
</dbReference>
<protein>
    <submittedName>
        <fullName evidence="8">Pyridine nucleotide-disulfide oxidoreductase, FAD/NAD(P)-binding domain containing protein</fullName>
    </submittedName>
</protein>
<dbReference type="PATRIC" id="fig|1121439.3.peg.1227"/>
<evidence type="ECO:0000256" key="2">
    <source>
        <dbReference type="ARBA" id="ARBA00009130"/>
    </source>
</evidence>
<evidence type="ECO:0000313" key="9">
    <source>
        <dbReference type="Proteomes" id="UP000014975"/>
    </source>
</evidence>
<keyword evidence="9" id="KW-1185">Reference proteome</keyword>
<keyword evidence="5" id="KW-0560">Oxidoreductase</keyword>
<dbReference type="PRINTS" id="PR00411">
    <property type="entry name" value="PNDRDTASEI"/>
</dbReference>
<dbReference type="InterPro" id="IPR036188">
    <property type="entry name" value="FAD/NAD-bd_sf"/>
</dbReference>
<evidence type="ECO:0000256" key="3">
    <source>
        <dbReference type="ARBA" id="ARBA00022630"/>
    </source>
</evidence>
<evidence type="ECO:0000256" key="4">
    <source>
        <dbReference type="ARBA" id="ARBA00022827"/>
    </source>
</evidence>
<feature type="domain" description="Rhodanese" evidence="7">
    <location>
        <begin position="513"/>
        <end position="568"/>
    </location>
</feature>
<name>S7TB50_9BACT</name>
<dbReference type="RefSeq" id="WP_020885421.1">
    <property type="nucleotide sequence ID" value="NZ_ATHI01000011.1"/>
</dbReference>
<dbReference type="PANTHER" id="PTHR43429">
    <property type="entry name" value="PYRIDINE NUCLEOTIDE-DISULFIDE OXIDOREDUCTASE DOMAIN-CONTAINING"/>
    <property type="match status" value="1"/>
</dbReference>
<dbReference type="InterPro" id="IPR004099">
    <property type="entry name" value="Pyr_nucl-diS_OxRdtase_dimer"/>
</dbReference>
<comment type="cofactor">
    <cofactor evidence="1">
        <name>FAD</name>
        <dbReference type="ChEBI" id="CHEBI:57692"/>
    </cofactor>
</comment>
<reference evidence="8 9" key="1">
    <citation type="journal article" date="2013" name="Genome Announc.">
        <title>Draft genome sequences for three mercury-methylating, sulfate-reducing bacteria.</title>
        <authorList>
            <person name="Brown S.D."/>
            <person name="Hurt R.A.Jr."/>
            <person name="Gilmour C.C."/>
            <person name="Elias D.A."/>
        </authorList>
    </citation>
    <scope>NUCLEOTIDE SEQUENCE [LARGE SCALE GENOMIC DNA]</scope>
    <source>
        <strain evidence="8 9">DSM 16529</strain>
    </source>
</reference>
<dbReference type="STRING" id="1121439.dsat_0015"/>
<organism evidence="8 9">
    <name type="scientific">Alkalidesulfovibrio alkalitolerans DSM 16529</name>
    <dbReference type="NCBI Taxonomy" id="1121439"/>
    <lineage>
        <taxon>Bacteria</taxon>
        <taxon>Pseudomonadati</taxon>
        <taxon>Thermodesulfobacteriota</taxon>
        <taxon>Desulfovibrionia</taxon>
        <taxon>Desulfovibrionales</taxon>
        <taxon>Desulfovibrionaceae</taxon>
        <taxon>Alkalidesulfovibrio</taxon>
    </lineage>
</organism>
<dbReference type="eggNOG" id="COG0607">
    <property type="taxonomic scope" value="Bacteria"/>
</dbReference>
<dbReference type="PROSITE" id="PS50206">
    <property type="entry name" value="RHODANESE_3"/>
    <property type="match status" value="1"/>
</dbReference>
<dbReference type="eggNOG" id="COG0446">
    <property type="taxonomic scope" value="Bacteria"/>
</dbReference>
<comment type="similarity">
    <text evidence="2">Belongs to the class-III pyridine nucleotide-disulfide oxidoreductase family.</text>
</comment>
<dbReference type="InterPro" id="IPR016156">
    <property type="entry name" value="FAD/NAD-linked_Rdtase_dimer_sf"/>
</dbReference>
<evidence type="ECO:0000256" key="5">
    <source>
        <dbReference type="ARBA" id="ARBA00023002"/>
    </source>
</evidence>
<dbReference type="SUPFAM" id="SSF52821">
    <property type="entry name" value="Rhodanese/Cell cycle control phosphatase"/>
    <property type="match status" value="1"/>
</dbReference>
<dbReference type="AlphaFoldDB" id="S7TB50"/>
<dbReference type="Gene3D" id="3.50.50.60">
    <property type="entry name" value="FAD/NAD(P)-binding domain"/>
    <property type="match status" value="2"/>
</dbReference>
<dbReference type="InterPro" id="IPR050260">
    <property type="entry name" value="FAD-bd_OxRdtase"/>
</dbReference>
<keyword evidence="4" id="KW-0274">FAD</keyword>
<dbReference type="InterPro" id="IPR001763">
    <property type="entry name" value="Rhodanese-like_dom"/>
</dbReference>
<gene>
    <name evidence="8" type="ORF">dsat_0015</name>
</gene>
<evidence type="ECO:0000259" key="7">
    <source>
        <dbReference type="PROSITE" id="PS50206"/>
    </source>
</evidence>
<dbReference type="SUPFAM" id="SSF55424">
    <property type="entry name" value="FAD/NAD-linked reductases, dimerisation (C-terminal) domain"/>
    <property type="match status" value="1"/>
</dbReference>
<dbReference type="Proteomes" id="UP000014975">
    <property type="component" value="Unassembled WGS sequence"/>
</dbReference>
<dbReference type="EMBL" id="ATHI01000011">
    <property type="protein sequence ID" value="EPR34367.1"/>
    <property type="molecule type" value="Genomic_DNA"/>
</dbReference>
<dbReference type="PRINTS" id="PR00368">
    <property type="entry name" value="FADPNR"/>
</dbReference>
<dbReference type="Gene3D" id="3.40.250.10">
    <property type="entry name" value="Rhodanese-like domain"/>
    <property type="match status" value="1"/>
</dbReference>
<proteinExistence type="inferred from homology"/>
<dbReference type="InterPro" id="IPR036873">
    <property type="entry name" value="Rhodanese-like_dom_sf"/>
</dbReference>
<dbReference type="PANTHER" id="PTHR43429:SF1">
    <property type="entry name" value="NAD(P)H SULFUR OXIDOREDUCTASE (COA-DEPENDENT)"/>
    <property type="match status" value="1"/>
</dbReference>
<dbReference type="GO" id="GO:0016491">
    <property type="term" value="F:oxidoreductase activity"/>
    <property type="evidence" value="ECO:0007669"/>
    <property type="project" value="UniProtKB-KW"/>
</dbReference>
<evidence type="ECO:0000313" key="8">
    <source>
        <dbReference type="EMBL" id="EPR34367.1"/>
    </source>
</evidence>